<dbReference type="EMBL" id="JACLAU010000012">
    <property type="protein sequence ID" value="MBC2651971.1"/>
    <property type="molecule type" value="Genomic_DNA"/>
</dbReference>
<dbReference type="Proteomes" id="UP000520156">
    <property type="component" value="Unassembled WGS sequence"/>
</dbReference>
<evidence type="ECO:0008006" key="4">
    <source>
        <dbReference type="Google" id="ProtNLM"/>
    </source>
</evidence>
<accession>A0A7X1F7U8</accession>
<feature type="region of interest" description="Disordered" evidence="1">
    <location>
        <begin position="225"/>
        <end position="254"/>
    </location>
</feature>
<reference evidence="2 3" key="1">
    <citation type="submission" date="2020-08" db="EMBL/GenBank/DDBJ databases">
        <title>The genome sequence of Novosphingobium flavum 4Y4.</title>
        <authorList>
            <person name="Liu Y."/>
        </authorList>
    </citation>
    <scope>NUCLEOTIDE SEQUENCE [LARGE SCALE GENOMIC DNA]</scope>
    <source>
        <strain evidence="2 3">4Y4</strain>
    </source>
</reference>
<keyword evidence="3" id="KW-1185">Reference proteome</keyword>
<feature type="region of interest" description="Disordered" evidence="1">
    <location>
        <begin position="114"/>
        <end position="134"/>
    </location>
</feature>
<feature type="compositionally biased region" description="Low complexity" evidence="1">
    <location>
        <begin position="229"/>
        <end position="254"/>
    </location>
</feature>
<protein>
    <recommendedName>
        <fullName evidence="4">DUF3106 domain-containing protein</fullName>
    </recommendedName>
</protein>
<evidence type="ECO:0000313" key="3">
    <source>
        <dbReference type="Proteomes" id="UP000520156"/>
    </source>
</evidence>
<dbReference type="RefSeq" id="WP_185683391.1">
    <property type="nucleotide sequence ID" value="NZ_JACLAU010000012.1"/>
</dbReference>
<name>A0A7X1F7U8_9SPHN</name>
<organism evidence="2 3">
    <name type="scientific">Novosphingobium aerophilum</name>
    <dbReference type="NCBI Taxonomy" id="2839843"/>
    <lineage>
        <taxon>Bacteria</taxon>
        <taxon>Pseudomonadati</taxon>
        <taxon>Pseudomonadota</taxon>
        <taxon>Alphaproteobacteria</taxon>
        <taxon>Sphingomonadales</taxon>
        <taxon>Sphingomonadaceae</taxon>
        <taxon>Novosphingobium</taxon>
    </lineage>
</organism>
<evidence type="ECO:0000256" key="1">
    <source>
        <dbReference type="SAM" id="MobiDB-lite"/>
    </source>
</evidence>
<evidence type="ECO:0000313" key="2">
    <source>
        <dbReference type="EMBL" id="MBC2651971.1"/>
    </source>
</evidence>
<dbReference type="AlphaFoldDB" id="A0A7X1F7U8"/>
<proteinExistence type="predicted"/>
<gene>
    <name evidence="2" type="ORF">H7F49_09670</name>
</gene>
<comment type="caution">
    <text evidence="2">The sequence shown here is derived from an EMBL/GenBank/DDBJ whole genome shotgun (WGS) entry which is preliminary data.</text>
</comment>
<sequence length="254" mass="27203">MAMADPREGFTAEERALLDSFAVPAPSAEWMDRVMAGVSGEAVPPLPPRRAPGRAPRWRQGLYGAVILSGTVMVTAAAAERGVFGPAAQQQVQAVVAAALAPVAGDRPSIARPARARPVAAPPAAPEPVAVPSAAPGPERIAPVIARLQANPQTAAKVNRYLERRARRQEARGEAPTPPDLAELARQYRRLPEARKQRLRQQFRTLPAEDQAEIRAILREYRAARRQRGSQAGNPATGPDAIPIIDPPTATIYD</sequence>